<dbReference type="SUPFAM" id="SSF52402">
    <property type="entry name" value="Adenine nucleotide alpha hydrolases-like"/>
    <property type="match status" value="1"/>
</dbReference>
<dbReference type="FunFam" id="3.30.1330.40:FF:000009">
    <property type="entry name" value="Endoribonuclease"/>
    <property type="match status" value="1"/>
</dbReference>
<evidence type="ECO:0000256" key="3">
    <source>
        <dbReference type="ARBA" id="ARBA00012089"/>
    </source>
</evidence>
<evidence type="ECO:0000313" key="15">
    <source>
        <dbReference type="Proteomes" id="UP001324115"/>
    </source>
</evidence>
<evidence type="ECO:0000256" key="5">
    <source>
        <dbReference type="ARBA" id="ARBA00022598"/>
    </source>
</evidence>
<evidence type="ECO:0000256" key="2">
    <source>
        <dbReference type="ARBA" id="ARBA00008496"/>
    </source>
</evidence>
<evidence type="ECO:0000256" key="10">
    <source>
        <dbReference type="ARBA" id="ARBA00031552"/>
    </source>
</evidence>
<dbReference type="InterPro" id="IPR035959">
    <property type="entry name" value="RutC-like_sf"/>
</dbReference>
<dbReference type="Gene3D" id="3.30.1330.40">
    <property type="entry name" value="RutC-like"/>
    <property type="match status" value="2"/>
</dbReference>
<evidence type="ECO:0000256" key="4">
    <source>
        <dbReference type="ARBA" id="ARBA00018426"/>
    </source>
</evidence>
<dbReference type="EMBL" id="JAXUIC010000007">
    <property type="protein sequence ID" value="KAK4581441.1"/>
    <property type="molecule type" value="Genomic_DNA"/>
</dbReference>
<proteinExistence type="inferred from homology"/>
<dbReference type="InterPro" id="IPR030662">
    <property type="entry name" value="DPH6/MJ0570"/>
</dbReference>
<reference evidence="14 15" key="1">
    <citation type="journal article" date="2023" name="G3 (Bethesda)">
        <title>A haplotype-resolved chromosome-scale genome for Quercus rubra L. provides insights into the genetics of adaptive traits for red oak species.</title>
        <authorList>
            <person name="Kapoor B."/>
            <person name="Jenkins J."/>
            <person name="Schmutz J."/>
            <person name="Zhebentyayeva T."/>
            <person name="Kuelheim C."/>
            <person name="Coggeshall M."/>
            <person name="Heim C."/>
            <person name="Lasky J.R."/>
            <person name="Leites L."/>
            <person name="Islam-Faridi N."/>
            <person name="Romero-Severson J."/>
            <person name="DeLeo V.L."/>
            <person name="Lucas S.M."/>
            <person name="Lazic D."/>
            <person name="Gailing O."/>
            <person name="Carlson J."/>
            <person name="Staton M."/>
        </authorList>
    </citation>
    <scope>NUCLEOTIDE SEQUENCE [LARGE SCALE GENOMIC DNA]</scope>
    <source>
        <strain evidence="14">Pseudo-F2</strain>
    </source>
</reference>
<dbReference type="Gene3D" id="3.90.1490.10">
    <property type="entry name" value="putative n-type atp pyrophosphatase, domain 2"/>
    <property type="match status" value="1"/>
</dbReference>
<protein>
    <recommendedName>
        <fullName evidence="4">Diphthine--ammonia ligase</fullName>
        <ecNumber evidence="3">6.3.1.14</ecNumber>
    </recommendedName>
    <alternativeName>
        <fullName evidence="9">ATP-binding domain-containing protein 4</fullName>
    </alternativeName>
    <alternativeName>
        <fullName evidence="8">Diphthamide synthase</fullName>
    </alternativeName>
    <alternativeName>
        <fullName evidence="10">Diphthamide synthetase</fullName>
    </alternativeName>
    <alternativeName>
        <fullName evidence="11">Protein DPH6 homolog</fullName>
    </alternativeName>
</protein>
<dbReference type="FunFam" id="3.30.1330.40:FF:000016">
    <property type="entry name" value="Endoribonuclease"/>
    <property type="match status" value="1"/>
</dbReference>
<dbReference type="InterPro" id="IPR006175">
    <property type="entry name" value="YjgF/YER057c/UK114"/>
</dbReference>
<dbReference type="CDD" id="cd01994">
    <property type="entry name" value="AANH_PF0828-like"/>
    <property type="match status" value="1"/>
</dbReference>
<dbReference type="FunFam" id="3.90.1490.10:FF:000001">
    <property type="entry name" value="Diphthine--ammonia ligase"/>
    <property type="match status" value="1"/>
</dbReference>
<dbReference type="Pfam" id="PF01042">
    <property type="entry name" value="Ribonuc_L-PSP"/>
    <property type="match status" value="2"/>
</dbReference>
<dbReference type="Proteomes" id="UP001324115">
    <property type="component" value="Unassembled WGS sequence"/>
</dbReference>
<evidence type="ECO:0000256" key="8">
    <source>
        <dbReference type="ARBA" id="ARBA00029814"/>
    </source>
</evidence>
<dbReference type="PANTHER" id="PTHR12196">
    <property type="entry name" value="DOMAIN OF UNKNOWN FUNCTION 71 DUF71 -CONTAINING PROTEIN"/>
    <property type="match status" value="1"/>
</dbReference>
<evidence type="ECO:0000256" key="11">
    <source>
        <dbReference type="ARBA" id="ARBA00032849"/>
    </source>
</evidence>
<dbReference type="Gene3D" id="3.40.50.620">
    <property type="entry name" value="HUPs"/>
    <property type="match status" value="1"/>
</dbReference>
<comment type="catalytic activity">
    <reaction evidence="12">
        <text>diphthine-[translation elongation factor 2] + NH4(+) + ATP = diphthamide-[translation elongation factor 2] + AMP + diphosphate + H(+)</text>
        <dbReference type="Rhea" id="RHEA:19753"/>
        <dbReference type="Rhea" id="RHEA-COMP:10172"/>
        <dbReference type="Rhea" id="RHEA-COMP:10174"/>
        <dbReference type="ChEBI" id="CHEBI:15378"/>
        <dbReference type="ChEBI" id="CHEBI:16692"/>
        <dbReference type="ChEBI" id="CHEBI:28938"/>
        <dbReference type="ChEBI" id="CHEBI:30616"/>
        <dbReference type="ChEBI" id="CHEBI:33019"/>
        <dbReference type="ChEBI" id="CHEBI:82696"/>
        <dbReference type="ChEBI" id="CHEBI:456215"/>
        <dbReference type="EC" id="6.3.1.14"/>
    </reaction>
</comment>
<dbReference type="FunFam" id="3.40.50.620:FF:000069">
    <property type="entry name" value="diphthine--ammonia ligase"/>
    <property type="match status" value="1"/>
</dbReference>
<organism evidence="14 15">
    <name type="scientific">Quercus rubra</name>
    <name type="common">Northern red oak</name>
    <name type="synonym">Quercus borealis</name>
    <dbReference type="NCBI Taxonomy" id="3512"/>
    <lineage>
        <taxon>Eukaryota</taxon>
        <taxon>Viridiplantae</taxon>
        <taxon>Streptophyta</taxon>
        <taxon>Embryophyta</taxon>
        <taxon>Tracheophyta</taxon>
        <taxon>Spermatophyta</taxon>
        <taxon>Magnoliopsida</taxon>
        <taxon>eudicotyledons</taxon>
        <taxon>Gunneridae</taxon>
        <taxon>Pentapetalae</taxon>
        <taxon>rosids</taxon>
        <taxon>fabids</taxon>
        <taxon>Fagales</taxon>
        <taxon>Fagaceae</taxon>
        <taxon>Quercus</taxon>
    </lineage>
</organism>
<comment type="similarity">
    <text evidence="2">Belongs to the Diphthine--ammonia ligase family.</text>
</comment>
<keyword evidence="15" id="KW-1185">Reference proteome</keyword>
<keyword evidence="5" id="KW-0436">Ligase</keyword>
<dbReference type="GO" id="GO:0005524">
    <property type="term" value="F:ATP binding"/>
    <property type="evidence" value="ECO:0007669"/>
    <property type="project" value="UniProtKB-KW"/>
</dbReference>
<accession>A0AAN7IPW4</accession>
<comment type="pathway">
    <text evidence="1">Protein modification; peptidyl-diphthamide biosynthesis.</text>
</comment>
<evidence type="ECO:0000313" key="14">
    <source>
        <dbReference type="EMBL" id="KAK4581441.1"/>
    </source>
</evidence>
<gene>
    <name evidence="14" type="ORF">RGQ29_024901</name>
</gene>
<dbReference type="GO" id="GO:0017183">
    <property type="term" value="P:protein histidyl modification to diphthamide"/>
    <property type="evidence" value="ECO:0007669"/>
    <property type="project" value="TreeGrafter"/>
</dbReference>
<evidence type="ECO:0000256" key="1">
    <source>
        <dbReference type="ARBA" id="ARBA00005156"/>
    </source>
</evidence>
<name>A0AAN7IPW4_QUERU</name>
<dbReference type="GO" id="GO:0017178">
    <property type="term" value="F:diphthine-ammonia ligase activity"/>
    <property type="evidence" value="ECO:0007669"/>
    <property type="project" value="UniProtKB-EC"/>
</dbReference>
<dbReference type="NCBIfam" id="TIGR00290">
    <property type="entry name" value="MJ0570_dom"/>
    <property type="match status" value="1"/>
</dbReference>
<evidence type="ECO:0000256" key="6">
    <source>
        <dbReference type="ARBA" id="ARBA00022741"/>
    </source>
</evidence>
<feature type="domain" description="Diphthamide synthase" evidence="13">
    <location>
        <begin position="1"/>
        <end position="228"/>
    </location>
</feature>
<evidence type="ECO:0000259" key="13">
    <source>
        <dbReference type="Pfam" id="PF01902"/>
    </source>
</evidence>
<dbReference type="AlphaFoldDB" id="A0AAN7IPW4"/>
<keyword evidence="6" id="KW-0547">Nucleotide-binding</keyword>
<dbReference type="SUPFAM" id="SSF55298">
    <property type="entry name" value="YjgF-like"/>
    <property type="match status" value="2"/>
</dbReference>
<dbReference type="EC" id="6.3.1.14" evidence="3"/>
<dbReference type="InterPro" id="IPR014729">
    <property type="entry name" value="Rossmann-like_a/b/a_fold"/>
</dbReference>
<dbReference type="Pfam" id="PF01902">
    <property type="entry name" value="Diphthami_syn_2"/>
    <property type="match status" value="1"/>
</dbReference>
<evidence type="ECO:0000256" key="9">
    <source>
        <dbReference type="ARBA" id="ARBA00031202"/>
    </source>
</evidence>
<dbReference type="InterPro" id="IPR002761">
    <property type="entry name" value="Diphthami_syn_dom"/>
</dbReference>
<sequence>MKVVALVSGGKDSCYAMIKCIQYGHQVVALANLMPDDDSVDDLDSYMYQTVGHQIIVSYAECMGLPLFRRRIKGSSRHQNLSYRMTAGDEVEDMFILLNEVKRQIPSVTAVSSGAIASDYQRLRVESVCSRLGLVSLAYMWKQDQSLLLQEMITNGIVAITVKVAALGLDPTKHLGKDIGFLKSYLHKLKEMYGINVCGEGGEYETLTLDCSLFVNARIVLDEFKVVLHSSDAIAPVGILHPLAFHLEKKAEHHSLSGIDEASEISKEKEGFVFEVQGDCIQSCEATFKAAAEVVKPDEVAGNRVHIARTKSDNTFSICFWLQDSCRTSAGLQEDLEAVLRKIELELLGYGFGWENVLYIHLYIADMNNFSIANETYVRYITQEKCPFGVPSRSTIELPLLQVGLGSAYIEVLVANDQSKRVLHVQSISCWAPSCIGPYSQATLHKEILYMAGQLGLDPPNMNLCKGGATAELEQALENSEAIAKSFNCSISTSAVLFVVYCSTYVPSSERHKIQDKQDSYLKQMRLLQLDKGSVIQVLDPIFLYVLVPDLPKRALVEVKPLLYVPEDMNVTIGTEQKHSCSRMPSYWGIQHAHWHDSCIQKCVVQGKICAVVLCITSELLVKICSESLGGDQDNGDYQNSLREAQMERVSRFCIYLLDKLYMQNNFSWEDTKNLRFYLPTSLGLPLEALSLMFTNAFNELAKLGQRIIIGEEPIFNLIPVLGAGRSATSMDDMITCELFARKS</sequence>
<evidence type="ECO:0000256" key="7">
    <source>
        <dbReference type="ARBA" id="ARBA00022840"/>
    </source>
</evidence>
<comment type="caution">
    <text evidence="14">The sequence shown here is derived from an EMBL/GenBank/DDBJ whole genome shotgun (WGS) entry which is preliminary data.</text>
</comment>
<dbReference type="CDD" id="cd06156">
    <property type="entry name" value="eu_AANH_C_2"/>
    <property type="match status" value="1"/>
</dbReference>
<keyword evidence="7" id="KW-0067">ATP-binding</keyword>
<dbReference type="PANTHER" id="PTHR12196:SF2">
    <property type="entry name" value="DIPHTHINE--AMMONIA LIGASE"/>
    <property type="match status" value="1"/>
</dbReference>
<evidence type="ECO:0000256" key="12">
    <source>
        <dbReference type="ARBA" id="ARBA00048108"/>
    </source>
</evidence>